<evidence type="ECO:0000259" key="1">
    <source>
        <dbReference type="Pfam" id="PF01323"/>
    </source>
</evidence>
<keyword evidence="2" id="KW-0413">Isomerase</keyword>
<accession>I7IV79</accession>
<dbReference type="Pfam" id="PF01323">
    <property type="entry name" value="DSBA"/>
    <property type="match status" value="1"/>
</dbReference>
<dbReference type="GO" id="GO:0016491">
    <property type="term" value="F:oxidoreductase activity"/>
    <property type="evidence" value="ECO:0007669"/>
    <property type="project" value="InterPro"/>
</dbReference>
<keyword evidence="3" id="KW-1185">Reference proteome</keyword>
<protein>
    <submittedName>
        <fullName evidence="2">Protein-disulfide isomerase</fullName>
    </submittedName>
</protein>
<comment type="caution">
    <text evidence="2">The sequence shown here is derived from an EMBL/GenBank/DDBJ whole genome shotgun (WGS) entry which is preliminary data.</text>
</comment>
<dbReference type="Proteomes" id="UP000009320">
    <property type="component" value="Unassembled WGS sequence"/>
</dbReference>
<dbReference type="Gene3D" id="3.40.30.10">
    <property type="entry name" value="Glutaredoxin"/>
    <property type="match status" value="1"/>
</dbReference>
<dbReference type="SUPFAM" id="SSF52833">
    <property type="entry name" value="Thioredoxin-like"/>
    <property type="match status" value="1"/>
</dbReference>
<dbReference type="InterPro" id="IPR001853">
    <property type="entry name" value="DSBA-like_thioredoxin_dom"/>
</dbReference>
<dbReference type="STRING" id="1423758.FC41_GL000262"/>
<dbReference type="GeneID" id="82846259"/>
<evidence type="ECO:0000313" key="3">
    <source>
        <dbReference type="Proteomes" id="UP000009320"/>
    </source>
</evidence>
<dbReference type="EMBL" id="CAKE01000001">
    <property type="protein sequence ID" value="CCI80973.1"/>
    <property type="molecule type" value="Genomic_DNA"/>
</dbReference>
<dbReference type="OrthoDB" id="9799122at2"/>
<dbReference type="InterPro" id="IPR036249">
    <property type="entry name" value="Thioredoxin-like_sf"/>
</dbReference>
<dbReference type="eggNOG" id="COG2761">
    <property type="taxonomic scope" value="Bacteria"/>
</dbReference>
<dbReference type="GO" id="GO:0016853">
    <property type="term" value="F:isomerase activity"/>
    <property type="evidence" value="ECO:0007669"/>
    <property type="project" value="UniProtKB-KW"/>
</dbReference>
<gene>
    <name evidence="2" type="ORF">BN55_03415</name>
</gene>
<dbReference type="PANTHER" id="PTHR13887:SF41">
    <property type="entry name" value="THIOREDOXIN SUPERFAMILY PROTEIN"/>
    <property type="match status" value="1"/>
</dbReference>
<dbReference type="CDD" id="cd03024">
    <property type="entry name" value="DsbA_FrnE"/>
    <property type="match status" value="1"/>
</dbReference>
<name>I7IV79_9LACO</name>
<sequence length="215" mass="24724">MEISIWMDYACPYCYVDFVRLQKVIQNLDLDKKIYLNIHAAQIDPGAPKTSANTTGQLLAIKDGLTKKEVLQRFETIKELGQNAGVDIKYQDTRNTNTMDAHRLVQWVLHGLKNQDKAVKLANLLFKTYFTENKELADHEVLIDRAYQVGIDKAKTKKMLDSDEYRDLVIEQEDILQDRNINSVPYMVIDGHAYTGIQDENVLKQAITHAFYTVN</sequence>
<reference evidence="2 3" key="1">
    <citation type="submission" date="2012-06" db="EMBL/GenBank/DDBJ databases">
        <title>Draft Genome Sequence of Lactobacillus hominis Strain CRBIP 24.179T, isolated from human intestine.</title>
        <authorList>
            <person name="Cousin S."/>
            <person name="Ma L."/>
            <person name="Bizet C."/>
            <person name="Loux V."/>
            <person name="Bouchier C."/>
            <person name="Clermont D."/>
            <person name="Creno S."/>
        </authorList>
    </citation>
    <scope>NUCLEOTIDE SEQUENCE [LARGE SCALE GENOMIC DNA]</scope>
    <source>
        <strain evidence="3">CRBIP 24.179T</strain>
    </source>
</reference>
<evidence type="ECO:0000313" key="2">
    <source>
        <dbReference type="EMBL" id="CCI80973.1"/>
    </source>
</evidence>
<dbReference type="PANTHER" id="PTHR13887">
    <property type="entry name" value="GLUTATHIONE S-TRANSFERASE KAPPA"/>
    <property type="match status" value="1"/>
</dbReference>
<organism evidence="2 3">
    <name type="scientific">Lactobacillus hominis DSM 23910 = CRBIP 24.179</name>
    <dbReference type="NCBI Taxonomy" id="1423758"/>
    <lineage>
        <taxon>Bacteria</taxon>
        <taxon>Bacillati</taxon>
        <taxon>Bacillota</taxon>
        <taxon>Bacilli</taxon>
        <taxon>Lactobacillales</taxon>
        <taxon>Lactobacillaceae</taxon>
        <taxon>Lactobacillus</taxon>
    </lineage>
</organism>
<dbReference type="AlphaFoldDB" id="I7IV79"/>
<proteinExistence type="predicted"/>
<dbReference type="RefSeq" id="WP_008469556.1">
    <property type="nucleotide sequence ID" value="NZ_AYZP01000001.1"/>
</dbReference>
<feature type="domain" description="DSBA-like thioredoxin" evidence="1">
    <location>
        <begin position="3"/>
        <end position="207"/>
    </location>
</feature>